<dbReference type="SMART" id="SM00320">
    <property type="entry name" value="WD40"/>
    <property type="match status" value="1"/>
</dbReference>
<dbReference type="InterPro" id="IPR001680">
    <property type="entry name" value="WD40_rpt"/>
</dbReference>
<dbReference type="GeneID" id="14923906"/>
<keyword evidence="2" id="KW-0677">Repeat</keyword>
<dbReference type="AlphaFoldDB" id="L8HEV6"/>
<feature type="repeat" description="WD" evidence="3">
    <location>
        <begin position="46"/>
        <end position="85"/>
    </location>
</feature>
<accession>L8HEV6</accession>
<dbReference type="Gene3D" id="2.130.10.10">
    <property type="entry name" value="YVTN repeat-like/Quinoprotein amine dehydrogenase"/>
    <property type="match status" value="1"/>
</dbReference>
<evidence type="ECO:0000256" key="1">
    <source>
        <dbReference type="ARBA" id="ARBA00022574"/>
    </source>
</evidence>
<gene>
    <name evidence="4" type="ORF">ACA1_036310</name>
</gene>
<dbReference type="VEuPathDB" id="AmoebaDB:ACA1_036310"/>
<dbReference type="OrthoDB" id="10251741at2759"/>
<dbReference type="InterPro" id="IPR015943">
    <property type="entry name" value="WD40/YVTN_repeat-like_dom_sf"/>
</dbReference>
<reference evidence="4 5" key="1">
    <citation type="journal article" date="2013" name="Genome Biol.">
        <title>Genome of Acanthamoeba castellanii highlights extensive lateral gene transfer and early evolution of tyrosine kinase signaling.</title>
        <authorList>
            <person name="Clarke M."/>
            <person name="Lohan A.J."/>
            <person name="Liu B."/>
            <person name="Lagkouvardos I."/>
            <person name="Roy S."/>
            <person name="Zafar N."/>
            <person name="Bertelli C."/>
            <person name="Schilde C."/>
            <person name="Kianianmomeni A."/>
            <person name="Burglin T.R."/>
            <person name="Frech C."/>
            <person name="Turcotte B."/>
            <person name="Kopec K.O."/>
            <person name="Synnott J.M."/>
            <person name="Choo C."/>
            <person name="Paponov I."/>
            <person name="Finkler A."/>
            <person name="Soon Heng Tan C."/>
            <person name="Hutchins A.P."/>
            <person name="Weinmeier T."/>
            <person name="Rattei T."/>
            <person name="Chu J.S."/>
            <person name="Gimenez G."/>
            <person name="Irimia M."/>
            <person name="Rigden D.J."/>
            <person name="Fitzpatrick D.A."/>
            <person name="Lorenzo-Morales J."/>
            <person name="Bateman A."/>
            <person name="Chiu C.H."/>
            <person name="Tang P."/>
            <person name="Hegemann P."/>
            <person name="Fromm H."/>
            <person name="Raoult D."/>
            <person name="Greub G."/>
            <person name="Miranda-Saavedra D."/>
            <person name="Chen N."/>
            <person name="Nash P."/>
            <person name="Ginger M.L."/>
            <person name="Horn M."/>
            <person name="Schaap P."/>
            <person name="Caler L."/>
            <person name="Loftus B."/>
        </authorList>
    </citation>
    <scope>NUCLEOTIDE SEQUENCE [LARGE SCALE GENOMIC DNA]</scope>
    <source>
        <strain evidence="4 5">Neff</strain>
    </source>
</reference>
<sequence>MVLKDQPGDKYCAIRYDPVQELVYGGREDQHIAVFDLRAGKFMCRLTGHTSWVYGLALDDTTLFSGSMDGKVRIWDREKNECYNELGSVGTSCVHALLVYDNILYSANEDSSIRAMDFSGPLGRSRAGLTGSSSAREGFPT</sequence>
<protein>
    <submittedName>
        <fullName evidence="4">WD40 repeat-containing protein</fullName>
    </submittedName>
</protein>
<dbReference type="KEGG" id="acan:ACA1_036310"/>
<proteinExistence type="predicted"/>
<dbReference type="SMR" id="L8HEV6"/>
<organism evidence="4 5">
    <name type="scientific">Acanthamoeba castellanii (strain ATCC 30010 / Neff)</name>
    <dbReference type="NCBI Taxonomy" id="1257118"/>
    <lineage>
        <taxon>Eukaryota</taxon>
        <taxon>Amoebozoa</taxon>
        <taxon>Discosea</taxon>
        <taxon>Longamoebia</taxon>
        <taxon>Centramoebida</taxon>
        <taxon>Acanthamoebidae</taxon>
        <taxon>Acanthamoeba</taxon>
    </lineage>
</organism>
<dbReference type="SUPFAM" id="SSF50978">
    <property type="entry name" value="WD40 repeat-like"/>
    <property type="match status" value="1"/>
</dbReference>
<evidence type="ECO:0000313" key="5">
    <source>
        <dbReference type="Proteomes" id="UP000011083"/>
    </source>
</evidence>
<dbReference type="Proteomes" id="UP000011083">
    <property type="component" value="Unassembled WGS sequence"/>
</dbReference>
<dbReference type="PANTHER" id="PTHR19848:SF8">
    <property type="entry name" value="F-BOX AND WD REPEAT DOMAIN CONTAINING 7"/>
    <property type="match status" value="1"/>
</dbReference>
<dbReference type="InterPro" id="IPR036322">
    <property type="entry name" value="WD40_repeat_dom_sf"/>
</dbReference>
<dbReference type="PANTHER" id="PTHR19848">
    <property type="entry name" value="WD40 REPEAT PROTEIN"/>
    <property type="match status" value="1"/>
</dbReference>
<evidence type="ECO:0000313" key="4">
    <source>
        <dbReference type="EMBL" id="ELR22941.1"/>
    </source>
</evidence>
<dbReference type="EMBL" id="KB007868">
    <property type="protein sequence ID" value="ELR22941.1"/>
    <property type="molecule type" value="Genomic_DNA"/>
</dbReference>
<dbReference type="RefSeq" id="XP_004352080.1">
    <property type="nucleotide sequence ID" value="XM_004352028.1"/>
</dbReference>
<dbReference type="PROSITE" id="PS50294">
    <property type="entry name" value="WD_REPEATS_REGION"/>
    <property type="match status" value="1"/>
</dbReference>
<dbReference type="Pfam" id="PF00400">
    <property type="entry name" value="WD40"/>
    <property type="match status" value="1"/>
</dbReference>
<evidence type="ECO:0000256" key="2">
    <source>
        <dbReference type="ARBA" id="ARBA00022737"/>
    </source>
</evidence>
<dbReference type="PROSITE" id="PS50082">
    <property type="entry name" value="WD_REPEATS_2"/>
    <property type="match status" value="1"/>
</dbReference>
<keyword evidence="5" id="KW-1185">Reference proteome</keyword>
<evidence type="ECO:0000256" key="3">
    <source>
        <dbReference type="PROSITE-ProRule" id="PRU00221"/>
    </source>
</evidence>
<name>L8HEV6_ACACF</name>
<keyword evidence="1 3" id="KW-0853">WD repeat</keyword>